<gene>
    <name evidence="2" type="ORF">EDB92DRAFT_1873313</name>
</gene>
<evidence type="ECO:0000313" key="3">
    <source>
        <dbReference type="Proteomes" id="UP001201163"/>
    </source>
</evidence>
<organism evidence="2 3">
    <name type="scientific">Lactarius akahatsu</name>
    <dbReference type="NCBI Taxonomy" id="416441"/>
    <lineage>
        <taxon>Eukaryota</taxon>
        <taxon>Fungi</taxon>
        <taxon>Dikarya</taxon>
        <taxon>Basidiomycota</taxon>
        <taxon>Agaricomycotina</taxon>
        <taxon>Agaricomycetes</taxon>
        <taxon>Russulales</taxon>
        <taxon>Russulaceae</taxon>
        <taxon>Lactarius</taxon>
    </lineage>
</organism>
<comment type="caution">
    <text evidence="2">The sequence shown here is derived from an EMBL/GenBank/DDBJ whole genome shotgun (WGS) entry which is preliminary data.</text>
</comment>
<keyword evidence="3" id="KW-1185">Reference proteome</keyword>
<dbReference type="Proteomes" id="UP001201163">
    <property type="component" value="Unassembled WGS sequence"/>
</dbReference>
<evidence type="ECO:0000313" key="2">
    <source>
        <dbReference type="EMBL" id="KAH8988254.1"/>
    </source>
</evidence>
<proteinExistence type="predicted"/>
<accession>A0AAD4LC12</accession>
<dbReference type="AlphaFoldDB" id="A0AAD4LC12"/>
<dbReference type="PANTHER" id="PTHR38248:SF2">
    <property type="entry name" value="FUNK1 11"/>
    <property type="match status" value="1"/>
</dbReference>
<dbReference type="PANTHER" id="PTHR38248">
    <property type="entry name" value="FUNK1 6"/>
    <property type="match status" value="1"/>
</dbReference>
<dbReference type="InterPro" id="IPR011009">
    <property type="entry name" value="Kinase-like_dom_sf"/>
</dbReference>
<evidence type="ECO:0000259" key="1">
    <source>
        <dbReference type="Pfam" id="PF17667"/>
    </source>
</evidence>
<protein>
    <recommendedName>
        <fullName evidence="1">Fungal-type protein kinase domain-containing protein</fullName>
    </recommendedName>
</protein>
<dbReference type="InterPro" id="IPR040976">
    <property type="entry name" value="Pkinase_fungal"/>
</dbReference>
<sequence>MVYKLSYQTDGRPSEATLLSRFFGQFGIVDVIGYHVCVAEESFGSTAHHLLNARFWNLAADSPVRSPEIKQLHCTAMSLEGLPLLDTSDKAAGIPTPAGLVEIILHSMIGHYNLFLGGVLHRDVSSGNILRSQEPVSRLDLREVDVTSCRGFLVDGDHAVEWRKDAITPSLERSGTLPFMSTRLLQEWRLNKPVLHTAIDDLESFLWVLIWSLVRIFQTFANITKDSIIYDLGHSLSSRDFNDIQHRNVSAKDWTDKVFNDLIQEWLHISETSRTDVRKLQKTLTGLLVNDSDTSDAQKRIFDELDERCGKAYKEFIQSGDRHLRTIRTFSNWEHVVEFDGESLNE</sequence>
<dbReference type="EMBL" id="JAKELL010000043">
    <property type="protein sequence ID" value="KAH8988254.1"/>
    <property type="molecule type" value="Genomic_DNA"/>
</dbReference>
<reference evidence="2" key="1">
    <citation type="submission" date="2022-01" db="EMBL/GenBank/DDBJ databases">
        <title>Comparative genomics reveals a dynamic genome evolution in the ectomycorrhizal milk-cap (Lactarius) mushrooms.</title>
        <authorList>
            <consortium name="DOE Joint Genome Institute"/>
            <person name="Lebreton A."/>
            <person name="Tang N."/>
            <person name="Kuo A."/>
            <person name="LaButti K."/>
            <person name="Drula E."/>
            <person name="Barry K."/>
            <person name="Clum A."/>
            <person name="Lipzen A."/>
            <person name="Mousain D."/>
            <person name="Ng V."/>
            <person name="Wang R."/>
            <person name="Wang X."/>
            <person name="Dai Y."/>
            <person name="Henrissat B."/>
            <person name="Grigoriev I.V."/>
            <person name="Guerin-Laguette A."/>
            <person name="Yu F."/>
            <person name="Martin F.M."/>
        </authorList>
    </citation>
    <scope>NUCLEOTIDE SEQUENCE</scope>
    <source>
        <strain evidence="2">QP</strain>
    </source>
</reference>
<dbReference type="Pfam" id="PF17667">
    <property type="entry name" value="Pkinase_fungal"/>
    <property type="match status" value="1"/>
</dbReference>
<feature type="domain" description="Fungal-type protein kinase" evidence="1">
    <location>
        <begin position="95"/>
        <end position="211"/>
    </location>
</feature>
<dbReference type="SUPFAM" id="SSF56112">
    <property type="entry name" value="Protein kinase-like (PK-like)"/>
    <property type="match status" value="1"/>
</dbReference>
<name>A0AAD4LC12_9AGAM</name>
<dbReference type="Gene3D" id="1.10.510.10">
    <property type="entry name" value="Transferase(Phosphotransferase) domain 1"/>
    <property type="match status" value="1"/>
</dbReference>